<dbReference type="InterPro" id="IPR015943">
    <property type="entry name" value="WD40/YVTN_repeat-like_dom_sf"/>
</dbReference>
<feature type="repeat" description="WD" evidence="3">
    <location>
        <begin position="91"/>
        <end position="125"/>
    </location>
</feature>
<evidence type="ECO:0000256" key="1">
    <source>
        <dbReference type="ARBA" id="ARBA00022574"/>
    </source>
</evidence>
<protein>
    <submittedName>
        <fullName evidence="4">WD repeat-containing protein 25</fullName>
    </submittedName>
</protein>
<dbReference type="Pfam" id="PF00400">
    <property type="entry name" value="WD40"/>
    <property type="match status" value="3"/>
</dbReference>
<dbReference type="PROSITE" id="PS50082">
    <property type="entry name" value="WD_REPEATS_2"/>
    <property type="match status" value="2"/>
</dbReference>
<dbReference type="InterPro" id="IPR036322">
    <property type="entry name" value="WD40_repeat_dom_sf"/>
</dbReference>
<dbReference type="PROSITE" id="PS50294">
    <property type="entry name" value="WD_REPEATS_REGION"/>
    <property type="match status" value="1"/>
</dbReference>
<dbReference type="Gene3D" id="2.130.10.10">
    <property type="entry name" value="YVTN repeat-like/Quinoprotein amine dehydrogenase"/>
    <property type="match status" value="1"/>
</dbReference>
<organism evidence="4 5">
    <name type="scientific">Phtheirospermum japonicum</name>
    <dbReference type="NCBI Taxonomy" id="374723"/>
    <lineage>
        <taxon>Eukaryota</taxon>
        <taxon>Viridiplantae</taxon>
        <taxon>Streptophyta</taxon>
        <taxon>Embryophyta</taxon>
        <taxon>Tracheophyta</taxon>
        <taxon>Spermatophyta</taxon>
        <taxon>Magnoliopsida</taxon>
        <taxon>eudicotyledons</taxon>
        <taxon>Gunneridae</taxon>
        <taxon>Pentapetalae</taxon>
        <taxon>asterids</taxon>
        <taxon>lamiids</taxon>
        <taxon>Lamiales</taxon>
        <taxon>Orobanchaceae</taxon>
        <taxon>Orobanchaceae incertae sedis</taxon>
        <taxon>Phtheirospermum</taxon>
    </lineage>
</organism>
<dbReference type="InterPro" id="IPR053053">
    <property type="entry name" value="WD_repeat_protein"/>
</dbReference>
<sequence length="398" mass="43962">MPVFRRPSLPAEAPIPGSYISKRQRAALASNPTLPDPNPDSLVPSPVKSISAVVGSLSDSDLPHGIWTALRSHAKGSVVSNQTPQSLSAALRGHVKSVNSLQWSKSHAHLLASAGMDNTVRIWNVWSKGQKQARVLNCHNAAVKDVKWSLQGLSLLSCGYDCTSRLVDVEKGMEAQVFKEDQFVEVVKFCPDNYNLFLSGGSKGQLKLWDIRNGTVVHEYVRSLGPILDVEFTVDGKYLITSSDVSKSNLSENSIIVWDVSRQVPLSNQVYAEAYTCPCIRRHPFEPYFTAQSNGNYIAIFSTKPPFKLDKYKRYEGHGVSGFPIKCNFSSDGNILASGSYDGCIYFYDSKSTKFLKKVKAYEQACVDVAFHPTLPDVIASCSWHGEISIFHRGHNKI</sequence>
<dbReference type="PANTHER" id="PTHR44566:SF1">
    <property type="entry name" value="WD REPEAT-CONTAINING PROTEIN 25"/>
    <property type="match status" value="1"/>
</dbReference>
<dbReference type="EMBL" id="BMAC01000213">
    <property type="protein sequence ID" value="GFP90245.1"/>
    <property type="molecule type" value="Genomic_DNA"/>
</dbReference>
<dbReference type="InterPro" id="IPR019775">
    <property type="entry name" value="WD40_repeat_CS"/>
</dbReference>
<evidence type="ECO:0000256" key="3">
    <source>
        <dbReference type="PROSITE-ProRule" id="PRU00221"/>
    </source>
</evidence>
<keyword evidence="1 3" id="KW-0853">WD repeat</keyword>
<evidence type="ECO:0000313" key="4">
    <source>
        <dbReference type="EMBL" id="GFP90245.1"/>
    </source>
</evidence>
<evidence type="ECO:0000256" key="2">
    <source>
        <dbReference type="ARBA" id="ARBA00022737"/>
    </source>
</evidence>
<evidence type="ECO:0000313" key="5">
    <source>
        <dbReference type="Proteomes" id="UP000653305"/>
    </source>
</evidence>
<keyword evidence="2" id="KW-0677">Repeat</keyword>
<dbReference type="Proteomes" id="UP000653305">
    <property type="component" value="Unassembled WGS sequence"/>
</dbReference>
<dbReference type="AlphaFoldDB" id="A0A830C4I8"/>
<dbReference type="PROSITE" id="PS00678">
    <property type="entry name" value="WD_REPEATS_1"/>
    <property type="match status" value="1"/>
</dbReference>
<comment type="caution">
    <text evidence="4">The sequence shown here is derived from an EMBL/GenBank/DDBJ whole genome shotgun (WGS) entry which is preliminary data.</text>
</comment>
<name>A0A830C4I8_9LAMI</name>
<proteinExistence type="predicted"/>
<gene>
    <name evidence="4" type="ORF">PHJA_001168400</name>
</gene>
<dbReference type="SUPFAM" id="SSF50978">
    <property type="entry name" value="WD40 repeat-like"/>
    <property type="match status" value="1"/>
</dbReference>
<accession>A0A830C4I8</accession>
<reference evidence="4" key="1">
    <citation type="submission" date="2020-07" db="EMBL/GenBank/DDBJ databases">
        <title>Ethylene signaling mediates host invasion by parasitic plants.</title>
        <authorList>
            <person name="Yoshida S."/>
        </authorList>
    </citation>
    <scope>NUCLEOTIDE SEQUENCE</scope>
    <source>
        <strain evidence="4">Okayama</strain>
    </source>
</reference>
<keyword evidence="5" id="KW-1185">Reference proteome</keyword>
<dbReference type="InterPro" id="IPR001680">
    <property type="entry name" value="WD40_rpt"/>
</dbReference>
<dbReference type="PANTHER" id="PTHR44566">
    <property type="entry name" value="TRANSDUCIN/WD40 REPEAT-LIKE SUPERFAMILY PROTEIN"/>
    <property type="match status" value="1"/>
</dbReference>
<dbReference type="SMART" id="SM00320">
    <property type="entry name" value="WD40"/>
    <property type="match status" value="6"/>
</dbReference>
<dbReference type="OrthoDB" id="256303at2759"/>
<feature type="repeat" description="WD" evidence="3">
    <location>
        <begin position="177"/>
        <end position="219"/>
    </location>
</feature>